<protein>
    <submittedName>
        <fullName evidence="2">Uncharacterized protein</fullName>
    </submittedName>
</protein>
<sequence length="79" mass="8936">MHIQHQNTEHLQQIPVGQQFILFFGFVTFITGLICFGYALLASFLLPFSSRILLIACIGLIAAYLGRKALRRGRQEITL</sequence>
<dbReference type="RefSeq" id="WP_006009290.1">
    <property type="nucleotide sequence ID" value="NZ_AUAV01000008.1"/>
</dbReference>
<feature type="transmembrane region" description="Helical" evidence="1">
    <location>
        <begin position="20"/>
        <end position="42"/>
    </location>
</feature>
<accession>K6ZB19</accession>
<dbReference type="AlphaFoldDB" id="K6ZB19"/>
<keyword evidence="1" id="KW-1133">Transmembrane helix</keyword>
<keyword evidence="1" id="KW-0472">Membrane</keyword>
<keyword evidence="3" id="KW-1185">Reference proteome</keyword>
<dbReference type="Proteomes" id="UP000006251">
    <property type="component" value="Unassembled WGS sequence"/>
</dbReference>
<organism evidence="2 3">
    <name type="scientific">Brumicola pallidula DSM 14239 = ACAM 615</name>
    <dbReference type="NCBI Taxonomy" id="1121922"/>
    <lineage>
        <taxon>Bacteria</taxon>
        <taxon>Pseudomonadati</taxon>
        <taxon>Pseudomonadota</taxon>
        <taxon>Gammaproteobacteria</taxon>
        <taxon>Alteromonadales</taxon>
        <taxon>Alteromonadaceae</taxon>
        <taxon>Brumicola</taxon>
    </lineage>
</organism>
<gene>
    <name evidence="2" type="ORF">GPAL_0687</name>
</gene>
<feature type="transmembrane region" description="Helical" evidence="1">
    <location>
        <begin position="48"/>
        <end position="66"/>
    </location>
</feature>
<comment type="caution">
    <text evidence="2">The sequence shown here is derived from an EMBL/GenBank/DDBJ whole genome shotgun (WGS) entry which is preliminary data.</text>
</comment>
<proteinExistence type="predicted"/>
<keyword evidence="1" id="KW-0812">Transmembrane</keyword>
<evidence type="ECO:0000256" key="1">
    <source>
        <dbReference type="SAM" id="Phobius"/>
    </source>
</evidence>
<name>K6ZB19_9ALTE</name>
<evidence type="ECO:0000313" key="2">
    <source>
        <dbReference type="EMBL" id="GAC27567.1"/>
    </source>
</evidence>
<evidence type="ECO:0000313" key="3">
    <source>
        <dbReference type="Proteomes" id="UP000006251"/>
    </source>
</evidence>
<dbReference type="EMBL" id="BAEQ01000014">
    <property type="protein sequence ID" value="GAC27567.1"/>
    <property type="molecule type" value="Genomic_DNA"/>
</dbReference>
<reference evidence="3" key="1">
    <citation type="journal article" date="2014" name="Environ. Microbiol.">
        <title>Comparative genomics of the marine bacterial genus Glaciecola reveals the high degree of genomic diversity and genomic characteristic for cold adaptation.</title>
        <authorList>
            <person name="Qin Q.L."/>
            <person name="Xie B.B."/>
            <person name="Yu Y."/>
            <person name="Shu Y.L."/>
            <person name="Rong J.C."/>
            <person name="Zhang Y.J."/>
            <person name="Zhao D.L."/>
            <person name="Chen X.L."/>
            <person name="Zhang X.Y."/>
            <person name="Chen B."/>
            <person name="Zhou B.C."/>
            <person name="Zhang Y.Z."/>
        </authorList>
    </citation>
    <scope>NUCLEOTIDE SEQUENCE [LARGE SCALE GENOMIC DNA]</scope>
    <source>
        <strain evidence="3">ACAM 615</strain>
    </source>
</reference>